<dbReference type="InterPro" id="IPR013780">
    <property type="entry name" value="Glyco_hydro_b"/>
</dbReference>
<proteinExistence type="inferred from homology"/>
<dbReference type="PIRSF" id="PIRSF001021">
    <property type="entry name" value="Alph-amls_thrmst"/>
    <property type="match status" value="1"/>
</dbReference>
<sequence length="519" mass="58656">MAPSPTQSQSAVPQASGPTALSRMRLGPEETDQNPLMIQFFTWDALRDDMSWWQHLEQELPELSRMGFTQVWIPPPNKAAAKTGRGYDAYDLWDLGEFDQKGSVNTRWGSREELLRACETSKRVKVDVIIDAVLNHKLGGDRVETFPAVPVDPQNRLRDAGKVRDIEGWTAFDFPGRGGKASIRSRYALSESLEGVDWDHKTKQKAIYRIAGKGHRGWSRNVDAENGNYDYLLGVDIDHRHPEVQEDLLHWGDWILKTTGAAGFRLDAVKHMDYKFVLQFISSTRRNAGDPRLFCVSEYWTGNVKSILPYIRAFKGETAFFDVPLHMHLCEASRRRERYDLRDILSGTLARLRPGDAVTFVDNHDTVEGMDLESWVEENFKIQAYALILLRPEGYPCVFYGDLYPNAKCYNANTAANLRRLIEARRMYAYGPVQDYNTSKNCVGFVRGGTARRPGCVVLLSNRDESGPLHTIRMNVGPAKAGTVYRSYMTQGGEVQIDAQGWGEFSCFANAVQVWVPAG</sequence>
<reference evidence="9 10" key="1">
    <citation type="journal article" date="2019" name="New Phytol.">
        <title>Comparative genomics reveals unique wood-decay strategies and fruiting body development in the Schizophyllaceae.</title>
        <authorList>
            <person name="Almasi E."/>
            <person name="Sahu N."/>
            <person name="Krizsan K."/>
            <person name="Balint B."/>
            <person name="Kovacs G.M."/>
            <person name="Kiss B."/>
            <person name="Cseklye J."/>
            <person name="Drula E."/>
            <person name="Henrissat B."/>
            <person name="Nagy I."/>
            <person name="Chovatia M."/>
            <person name="Adam C."/>
            <person name="LaButti K."/>
            <person name="Lipzen A."/>
            <person name="Riley R."/>
            <person name="Grigoriev I.V."/>
            <person name="Nagy L.G."/>
        </authorList>
    </citation>
    <scope>NUCLEOTIDE SEQUENCE [LARGE SCALE GENOMIC DNA]</scope>
    <source>
        <strain evidence="9 10">NL-1724</strain>
    </source>
</reference>
<dbReference type="Pfam" id="PF00128">
    <property type="entry name" value="Alpha-amylase"/>
    <property type="match status" value="1"/>
</dbReference>
<dbReference type="SMART" id="SM00642">
    <property type="entry name" value="Aamy"/>
    <property type="match status" value="1"/>
</dbReference>
<evidence type="ECO:0000256" key="2">
    <source>
        <dbReference type="ARBA" id="ARBA00008061"/>
    </source>
</evidence>
<dbReference type="SUPFAM" id="SSF51011">
    <property type="entry name" value="Glycosyl hydrolase domain"/>
    <property type="match status" value="1"/>
</dbReference>
<dbReference type="Gene3D" id="2.60.40.1180">
    <property type="entry name" value="Golgi alpha-mannosidase II"/>
    <property type="match status" value="1"/>
</dbReference>
<dbReference type="Gene3D" id="3.20.20.80">
    <property type="entry name" value="Glycosidases"/>
    <property type="match status" value="1"/>
</dbReference>
<evidence type="ECO:0000256" key="6">
    <source>
        <dbReference type="ARBA" id="ARBA00023295"/>
    </source>
</evidence>
<dbReference type="STRING" id="97359.A0A550CIS1"/>
<evidence type="ECO:0000256" key="4">
    <source>
        <dbReference type="ARBA" id="ARBA00022801"/>
    </source>
</evidence>
<dbReference type="AlphaFoldDB" id="A0A550CIS1"/>
<dbReference type="GO" id="GO:0005509">
    <property type="term" value="F:calcium ion binding"/>
    <property type="evidence" value="ECO:0007669"/>
    <property type="project" value="InterPro"/>
</dbReference>
<gene>
    <name evidence="9" type="ORF">BD626DRAFT_454589</name>
</gene>
<dbReference type="NCBIfam" id="NF006969">
    <property type="entry name" value="PRK09441.1-2"/>
    <property type="match status" value="1"/>
</dbReference>
<dbReference type="GO" id="GO:0004553">
    <property type="term" value="F:hydrolase activity, hydrolyzing O-glycosyl compounds"/>
    <property type="evidence" value="ECO:0007669"/>
    <property type="project" value="InterPro"/>
</dbReference>
<organism evidence="9 10">
    <name type="scientific">Schizophyllum amplum</name>
    <dbReference type="NCBI Taxonomy" id="97359"/>
    <lineage>
        <taxon>Eukaryota</taxon>
        <taxon>Fungi</taxon>
        <taxon>Dikarya</taxon>
        <taxon>Basidiomycota</taxon>
        <taxon>Agaricomycotina</taxon>
        <taxon>Agaricomycetes</taxon>
        <taxon>Agaricomycetidae</taxon>
        <taxon>Agaricales</taxon>
        <taxon>Schizophyllaceae</taxon>
        <taxon>Schizophyllum</taxon>
    </lineage>
</organism>
<keyword evidence="3" id="KW-0479">Metal-binding</keyword>
<evidence type="ECO:0000256" key="5">
    <source>
        <dbReference type="ARBA" id="ARBA00023277"/>
    </source>
</evidence>
<feature type="region of interest" description="Disordered" evidence="7">
    <location>
        <begin position="1"/>
        <end position="28"/>
    </location>
</feature>
<name>A0A550CIS1_9AGAR</name>
<evidence type="ECO:0000256" key="7">
    <source>
        <dbReference type="SAM" id="MobiDB-lite"/>
    </source>
</evidence>
<evidence type="ECO:0000256" key="3">
    <source>
        <dbReference type="ARBA" id="ARBA00022723"/>
    </source>
</evidence>
<evidence type="ECO:0000313" key="10">
    <source>
        <dbReference type="Proteomes" id="UP000320762"/>
    </source>
</evidence>
<keyword evidence="5" id="KW-0119">Carbohydrate metabolism</keyword>
<evidence type="ECO:0000256" key="1">
    <source>
        <dbReference type="ARBA" id="ARBA00001913"/>
    </source>
</evidence>
<feature type="compositionally biased region" description="Polar residues" evidence="7">
    <location>
        <begin position="1"/>
        <end position="19"/>
    </location>
</feature>
<dbReference type="NCBIfam" id="NF006968">
    <property type="entry name" value="PRK09441.1-1"/>
    <property type="match status" value="1"/>
</dbReference>
<protein>
    <submittedName>
        <fullName evidence="9">Glycoside hydrolase superfamily</fullName>
    </submittedName>
</protein>
<dbReference type="EMBL" id="VDMD01000006">
    <property type="protein sequence ID" value="TRM64663.1"/>
    <property type="molecule type" value="Genomic_DNA"/>
</dbReference>
<dbReference type="Gene3D" id="2.40.30.140">
    <property type="match status" value="1"/>
</dbReference>
<feature type="domain" description="Glycosyl hydrolase family 13 catalytic" evidence="8">
    <location>
        <begin position="35"/>
        <end position="425"/>
    </location>
</feature>
<keyword evidence="4 9" id="KW-0378">Hydrolase</keyword>
<evidence type="ECO:0000313" key="9">
    <source>
        <dbReference type="EMBL" id="TRM64663.1"/>
    </source>
</evidence>
<dbReference type="InterPro" id="IPR013776">
    <property type="entry name" value="A-amylase_thermo"/>
</dbReference>
<evidence type="ECO:0000259" key="8">
    <source>
        <dbReference type="SMART" id="SM00642"/>
    </source>
</evidence>
<dbReference type="Proteomes" id="UP000320762">
    <property type="component" value="Unassembled WGS sequence"/>
</dbReference>
<dbReference type="PANTHER" id="PTHR43447">
    <property type="entry name" value="ALPHA-AMYLASE"/>
    <property type="match status" value="1"/>
</dbReference>
<dbReference type="OrthoDB" id="550577at2759"/>
<keyword evidence="10" id="KW-1185">Reference proteome</keyword>
<comment type="cofactor">
    <cofactor evidence="1">
        <name>Ca(2+)</name>
        <dbReference type="ChEBI" id="CHEBI:29108"/>
    </cofactor>
</comment>
<dbReference type="CDD" id="cd11318">
    <property type="entry name" value="AmyAc_bac_fung_AmyA"/>
    <property type="match status" value="1"/>
</dbReference>
<comment type="similarity">
    <text evidence="2">Belongs to the glycosyl hydrolase 13 family.</text>
</comment>
<comment type="caution">
    <text evidence="9">The sequence shown here is derived from an EMBL/GenBank/DDBJ whole genome shotgun (WGS) entry which is preliminary data.</text>
</comment>
<keyword evidence="6" id="KW-0326">Glycosidase</keyword>
<dbReference type="SUPFAM" id="SSF51445">
    <property type="entry name" value="(Trans)glycosidases"/>
    <property type="match status" value="1"/>
</dbReference>
<dbReference type="GO" id="GO:0005975">
    <property type="term" value="P:carbohydrate metabolic process"/>
    <property type="evidence" value="ECO:0007669"/>
    <property type="project" value="InterPro"/>
</dbReference>
<dbReference type="InterPro" id="IPR006047">
    <property type="entry name" value="GH13_cat_dom"/>
</dbReference>
<accession>A0A550CIS1</accession>
<dbReference type="InterPro" id="IPR017853">
    <property type="entry name" value="GH"/>
</dbReference>